<dbReference type="AlphaFoldDB" id="A0A328U093"/>
<dbReference type="PANTHER" id="PTHR34220">
    <property type="entry name" value="SENSOR HISTIDINE KINASE YPDA"/>
    <property type="match status" value="1"/>
</dbReference>
<dbReference type="PROSITE" id="PS50885">
    <property type="entry name" value="HAMP"/>
    <property type="match status" value="1"/>
</dbReference>
<keyword evidence="6" id="KW-0547">Nucleotide-binding</keyword>
<dbReference type="Pfam" id="PF06580">
    <property type="entry name" value="His_kinase"/>
    <property type="match status" value="1"/>
</dbReference>
<evidence type="ECO:0000256" key="5">
    <source>
        <dbReference type="ARBA" id="ARBA00022692"/>
    </source>
</evidence>
<proteinExistence type="predicted"/>
<dbReference type="GO" id="GO:0005524">
    <property type="term" value="F:ATP binding"/>
    <property type="evidence" value="ECO:0007669"/>
    <property type="project" value="UniProtKB-KW"/>
</dbReference>
<dbReference type="EMBL" id="QLUW01000003">
    <property type="protein sequence ID" value="RAP75193.1"/>
    <property type="molecule type" value="Genomic_DNA"/>
</dbReference>
<dbReference type="Pfam" id="PF02518">
    <property type="entry name" value="HATPase_c"/>
    <property type="match status" value="1"/>
</dbReference>
<evidence type="ECO:0000256" key="7">
    <source>
        <dbReference type="ARBA" id="ARBA00022777"/>
    </source>
</evidence>
<dbReference type="SUPFAM" id="SSF55874">
    <property type="entry name" value="ATPase domain of HSP90 chaperone/DNA topoisomerase II/histidine kinase"/>
    <property type="match status" value="1"/>
</dbReference>
<protein>
    <submittedName>
        <fullName evidence="14">Two-component sensor histidine kinase</fullName>
    </submittedName>
</protein>
<reference evidence="14 15" key="1">
    <citation type="submission" date="2018-06" db="EMBL/GenBank/DDBJ databases">
        <title>Paenibacillus montanisoli sp. nov., isolated from mountain area soil.</title>
        <authorList>
            <person name="Wu M."/>
        </authorList>
    </citation>
    <scope>NUCLEOTIDE SEQUENCE [LARGE SCALE GENOMIC DNA]</scope>
    <source>
        <strain evidence="14 15">RA17</strain>
    </source>
</reference>
<feature type="transmembrane region" description="Helical" evidence="12">
    <location>
        <begin position="314"/>
        <end position="336"/>
    </location>
</feature>
<gene>
    <name evidence="14" type="ORF">DL346_17600</name>
</gene>
<dbReference type="CDD" id="cd06225">
    <property type="entry name" value="HAMP"/>
    <property type="match status" value="1"/>
</dbReference>
<dbReference type="InterPro" id="IPR003660">
    <property type="entry name" value="HAMP_dom"/>
</dbReference>
<dbReference type="GO" id="GO:0000155">
    <property type="term" value="F:phosphorelay sensor kinase activity"/>
    <property type="evidence" value="ECO:0007669"/>
    <property type="project" value="InterPro"/>
</dbReference>
<dbReference type="GO" id="GO:0005886">
    <property type="term" value="C:plasma membrane"/>
    <property type="evidence" value="ECO:0007669"/>
    <property type="project" value="UniProtKB-SubCell"/>
</dbReference>
<keyword evidence="9 12" id="KW-1133">Transmembrane helix</keyword>
<keyword evidence="15" id="KW-1185">Reference proteome</keyword>
<dbReference type="Gene3D" id="6.10.340.10">
    <property type="match status" value="1"/>
</dbReference>
<dbReference type="OrthoDB" id="9776552at2"/>
<dbReference type="Pfam" id="PF00672">
    <property type="entry name" value="HAMP"/>
    <property type="match status" value="1"/>
</dbReference>
<evidence type="ECO:0000256" key="3">
    <source>
        <dbReference type="ARBA" id="ARBA00022553"/>
    </source>
</evidence>
<keyword evidence="3" id="KW-0597">Phosphoprotein</keyword>
<evidence type="ECO:0000313" key="15">
    <source>
        <dbReference type="Proteomes" id="UP000249260"/>
    </source>
</evidence>
<evidence type="ECO:0000256" key="8">
    <source>
        <dbReference type="ARBA" id="ARBA00022840"/>
    </source>
</evidence>
<dbReference type="InterPro" id="IPR036890">
    <property type="entry name" value="HATPase_C_sf"/>
</dbReference>
<evidence type="ECO:0000259" key="13">
    <source>
        <dbReference type="PROSITE" id="PS50885"/>
    </source>
</evidence>
<evidence type="ECO:0000256" key="6">
    <source>
        <dbReference type="ARBA" id="ARBA00022741"/>
    </source>
</evidence>
<evidence type="ECO:0000256" key="10">
    <source>
        <dbReference type="ARBA" id="ARBA00023012"/>
    </source>
</evidence>
<sequence length="607" mass="69544">MRAMYKKYLQNKSFSRMILLFAFITVTTIIAFSYLMYDFMSQSIIRSELDKQKKAMESVDVYLGGKYESAQSIITDVLSDNALNGSVTYLLRHPIEQYLKYRLDHFDISGAKASGDSIEYFRKKIEADHDIRNLILYSDEQQLLYAYNTQKTLKQYTAKAGLSYIPDAMAMGHNDVSVPNKWVRKLIGQQDPRLYAVDVPITDIITLKKIGQMVVYYNSDGLMKALSSYKNDLRGSLLVLTADGQVVFDSSGVYYGKKYPYAEKINNNAYQKVMLEEESYINMLASNKAGYRVVGITPISELAESYGVLKRTTIMISLICILVLILIPSVYVINYAKRTNQILRFMNLVKGGELTKRIQDTKEDELGQISRNFNDMLDELNRYIDSVYKAEIKQKHTELAALQARVNPHFLYNTLEVIRMRAISQGAGDVGEMIYSLSVLFKNTVQNKKVYTLKDELEVCRMFLELFRIRYKDKFAYTIECDKRLESVPIVKMLLQPLVENYIVHGIRTDRIDNAIAIRVKQDDPAFIHVLIEDNGKGMSSEQLAKVRRMLNQPEPHSESFGISSVYERLRLLFGDLYGIEMNSTENEGTEITLWFPTTGGKLTGDV</sequence>
<comment type="subcellular location">
    <subcellularLocation>
        <location evidence="1">Cell membrane</location>
        <topology evidence="1">Multi-pass membrane protein</topology>
    </subcellularLocation>
</comment>
<dbReference type="PANTHER" id="PTHR34220:SF11">
    <property type="entry name" value="SENSOR PROTEIN KINASE HPTS"/>
    <property type="match status" value="1"/>
</dbReference>
<name>A0A328U093_9BACL</name>
<feature type="domain" description="HAMP" evidence="13">
    <location>
        <begin position="333"/>
        <end position="385"/>
    </location>
</feature>
<organism evidence="14 15">
    <name type="scientific">Paenibacillus montanisoli</name>
    <dbReference type="NCBI Taxonomy" id="2081970"/>
    <lineage>
        <taxon>Bacteria</taxon>
        <taxon>Bacillati</taxon>
        <taxon>Bacillota</taxon>
        <taxon>Bacilli</taxon>
        <taxon>Bacillales</taxon>
        <taxon>Paenibacillaceae</taxon>
        <taxon>Paenibacillus</taxon>
    </lineage>
</organism>
<keyword evidence="8" id="KW-0067">ATP-binding</keyword>
<evidence type="ECO:0000256" key="12">
    <source>
        <dbReference type="SAM" id="Phobius"/>
    </source>
</evidence>
<evidence type="ECO:0000256" key="11">
    <source>
        <dbReference type="ARBA" id="ARBA00023136"/>
    </source>
</evidence>
<accession>A0A328U093</accession>
<dbReference type="Gene3D" id="3.30.565.10">
    <property type="entry name" value="Histidine kinase-like ATPase, C-terminal domain"/>
    <property type="match status" value="1"/>
</dbReference>
<dbReference type="SMART" id="SM00304">
    <property type="entry name" value="HAMP"/>
    <property type="match status" value="1"/>
</dbReference>
<dbReference type="InterPro" id="IPR050640">
    <property type="entry name" value="Bact_2-comp_sensor_kinase"/>
</dbReference>
<keyword evidence="10" id="KW-0902">Two-component regulatory system</keyword>
<dbReference type="Proteomes" id="UP000249260">
    <property type="component" value="Unassembled WGS sequence"/>
</dbReference>
<keyword evidence="5 12" id="KW-0812">Transmembrane</keyword>
<dbReference type="InterPro" id="IPR003594">
    <property type="entry name" value="HATPase_dom"/>
</dbReference>
<evidence type="ECO:0000313" key="14">
    <source>
        <dbReference type="EMBL" id="RAP75193.1"/>
    </source>
</evidence>
<keyword evidence="2" id="KW-1003">Cell membrane</keyword>
<dbReference type="SUPFAM" id="SSF158472">
    <property type="entry name" value="HAMP domain-like"/>
    <property type="match status" value="1"/>
</dbReference>
<keyword evidence="7 14" id="KW-0418">Kinase</keyword>
<evidence type="ECO:0000256" key="1">
    <source>
        <dbReference type="ARBA" id="ARBA00004651"/>
    </source>
</evidence>
<keyword evidence="4" id="KW-0808">Transferase</keyword>
<evidence type="ECO:0000256" key="4">
    <source>
        <dbReference type="ARBA" id="ARBA00022679"/>
    </source>
</evidence>
<dbReference type="RefSeq" id="WP_112883457.1">
    <property type="nucleotide sequence ID" value="NZ_QLUW01000003.1"/>
</dbReference>
<keyword evidence="11 12" id="KW-0472">Membrane</keyword>
<evidence type="ECO:0000256" key="9">
    <source>
        <dbReference type="ARBA" id="ARBA00022989"/>
    </source>
</evidence>
<comment type="caution">
    <text evidence="14">The sequence shown here is derived from an EMBL/GenBank/DDBJ whole genome shotgun (WGS) entry which is preliminary data.</text>
</comment>
<evidence type="ECO:0000256" key="2">
    <source>
        <dbReference type="ARBA" id="ARBA00022475"/>
    </source>
</evidence>
<dbReference type="InterPro" id="IPR010559">
    <property type="entry name" value="Sig_transdc_His_kin_internal"/>
</dbReference>